<evidence type="ECO:0008006" key="3">
    <source>
        <dbReference type="Google" id="ProtNLM"/>
    </source>
</evidence>
<dbReference type="EMBL" id="CP031598">
    <property type="protein sequence ID" value="QEW25643.1"/>
    <property type="molecule type" value="Genomic_DNA"/>
</dbReference>
<organism evidence="1 2">
    <name type="scientific">Roseovarius indicus</name>
    <dbReference type="NCBI Taxonomy" id="540747"/>
    <lineage>
        <taxon>Bacteria</taxon>
        <taxon>Pseudomonadati</taxon>
        <taxon>Pseudomonadota</taxon>
        <taxon>Alphaproteobacteria</taxon>
        <taxon>Rhodobacterales</taxon>
        <taxon>Roseobacteraceae</taxon>
        <taxon>Roseovarius</taxon>
    </lineage>
</organism>
<dbReference type="OrthoDB" id="7860705at2"/>
<dbReference type="RefSeq" id="WP_057814869.1">
    <property type="nucleotide sequence ID" value="NZ_CP031598.1"/>
</dbReference>
<dbReference type="AlphaFoldDB" id="A0A5P3AAB2"/>
<name>A0A5P3AAB2_9RHOB</name>
<reference evidence="1 2" key="1">
    <citation type="submission" date="2018-08" db="EMBL/GenBank/DDBJ databases">
        <title>Genetic Globetrotter - A new plasmid hitch-hiking vast phylogenetic and geographic distances.</title>
        <authorList>
            <person name="Vollmers J."/>
            <person name="Petersen J."/>
        </authorList>
    </citation>
    <scope>NUCLEOTIDE SEQUENCE [LARGE SCALE GENOMIC DNA]</scope>
    <source>
        <strain evidence="1 2">DSM 26383</strain>
    </source>
</reference>
<dbReference type="Proteomes" id="UP000325785">
    <property type="component" value="Chromosome"/>
</dbReference>
<gene>
    <name evidence="1" type="ORF">RIdsm_01430</name>
</gene>
<dbReference type="InterPro" id="IPR010767">
    <property type="entry name" value="Phage_CGC-2007_Cje0229"/>
</dbReference>
<dbReference type="Pfam" id="PF07087">
    <property type="entry name" value="DUF1353"/>
    <property type="match status" value="1"/>
</dbReference>
<dbReference type="KEGG" id="rid:RIdsm_01430"/>
<proteinExistence type="predicted"/>
<accession>A0A5P3AAB2</accession>
<protein>
    <recommendedName>
        <fullName evidence="3">DUF1353 domain-containing protein</fullName>
    </recommendedName>
</protein>
<evidence type="ECO:0000313" key="2">
    <source>
        <dbReference type="Proteomes" id="UP000325785"/>
    </source>
</evidence>
<sequence length="246" mass="26752">MSTLFSLQHPGQVRRRGFKLSQRYRWLISLALLLALGALFLTGDPFGAGPACGDAPARRCAFGSAPPTVGAEAIQIPGKPHLYARLVTPVSFTDPSGTVWTAPPGTLTDGASIPPIFVPLIGEPRSTEFLSPAALHDAYCGAGNEQLNQFRARSWEETHRMFYHGLRAAGVPPAKAKVMFAAVYLGGPRWNDPSRSLEGVPDTVLRREMEACLRFIERERPTLAEIEAWMRRRESGILSTASATAP</sequence>
<evidence type="ECO:0000313" key="1">
    <source>
        <dbReference type="EMBL" id="QEW25643.1"/>
    </source>
</evidence>